<accession>A0A7I7LBE0</accession>
<sequence>MTTHDGCSWDYPREVVLAFGEVRGLKLALASVQDDDAASSAVLDEIGDCVECLRCMARFLAGMAGSIGVALAENAGADEQAVVRQLEMQLAEAIAKLP</sequence>
<proteinExistence type="predicted"/>
<dbReference type="KEGG" id="msho:MSHO_23020"/>
<dbReference type="EMBL" id="AP022572">
    <property type="protein sequence ID" value="BBX56957.1"/>
    <property type="molecule type" value="Genomic_DNA"/>
</dbReference>
<dbReference type="Proteomes" id="UP000467164">
    <property type="component" value="Chromosome"/>
</dbReference>
<gene>
    <name evidence="1" type="ORF">MSHO_23020</name>
</gene>
<organism evidence="1 2">
    <name type="scientific">Mycobacterium shottsii</name>
    <dbReference type="NCBI Taxonomy" id="133549"/>
    <lineage>
        <taxon>Bacteria</taxon>
        <taxon>Bacillati</taxon>
        <taxon>Actinomycetota</taxon>
        <taxon>Actinomycetes</taxon>
        <taxon>Mycobacteriales</taxon>
        <taxon>Mycobacteriaceae</taxon>
        <taxon>Mycobacterium</taxon>
        <taxon>Mycobacterium ulcerans group</taxon>
    </lineage>
</organism>
<evidence type="ECO:0000313" key="2">
    <source>
        <dbReference type="Proteomes" id="UP000467164"/>
    </source>
</evidence>
<evidence type="ECO:0000313" key="1">
    <source>
        <dbReference type="EMBL" id="BBX56957.1"/>
    </source>
</evidence>
<reference evidence="1 2" key="1">
    <citation type="journal article" date="2019" name="Emerg. Microbes Infect.">
        <title>Comprehensive subspecies identification of 175 nontuberculous mycobacteria species based on 7547 genomic profiles.</title>
        <authorList>
            <person name="Matsumoto Y."/>
            <person name="Kinjo T."/>
            <person name="Motooka D."/>
            <person name="Nabeya D."/>
            <person name="Jung N."/>
            <person name="Uechi K."/>
            <person name="Horii T."/>
            <person name="Iida T."/>
            <person name="Fujita J."/>
            <person name="Nakamura S."/>
        </authorList>
    </citation>
    <scope>NUCLEOTIDE SEQUENCE [LARGE SCALE GENOMIC DNA]</scope>
    <source>
        <strain evidence="1 2">JCM 12657</strain>
    </source>
</reference>
<dbReference type="AlphaFoldDB" id="A0A7I7LBE0"/>
<name>A0A7I7LBE0_9MYCO</name>
<protein>
    <submittedName>
        <fullName evidence="1">Uncharacterized protein</fullName>
    </submittedName>
</protein>
<keyword evidence="2" id="KW-1185">Reference proteome</keyword>